<dbReference type="PANTHER" id="PTHR33055:SF3">
    <property type="entry name" value="PUTATIVE TRANSPOSASE FOR IS117-RELATED"/>
    <property type="match status" value="1"/>
</dbReference>
<name>A0A318PF47_KOMXY</name>
<proteinExistence type="predicted"/>
<dbReference type="GO" id="GO:0003677">
    <property type="term" value="F:DNA binding"/>
    <property type="evidence" value="ECO:0007669"/>
    <property type="project" value="InterPro"/>
</dbReference>
<dbReference type="Pfam" id="PF01548">
    <property type="entry name" value="DEDD_Tnp_IS110"/>
    <property type="match status" value="1"/>
</dbReference>
<gene>
    <name evidence="1" type="ORF">CFR75_15455</name>
</gene>
<dbReference type="InterPro" id="IPR047650">
    <property type="entry name" value="Transpos_IS110"/>
</dbReference>
<dbReference type="Proteomes" id="UP000248257">
    <property type="component" value="Unassembled WGS sequence"/>
</dbReference>
<dbReference type="AlphaFoldDB" id="A0A318PF47"/>
<dbReference type="RefSeq" id="WP_082770948.1">
    <property type="nucleotide sequence ID" value="NZ_CP025270.1"/>
</dbReference>
<dbReference type="EMBL" id="NKUC01000060">
    <property type="protein sequence ID" value="PYD55634.1"/>
    <property type="molecule type" value="Genomic_DNA"/>
</dbReference>
<accession>A0A318PF47</accession>
<dbReference type="OrthoDB" id="8261795at2"/>
<organism evidence="1 2">
    <name type="scientific">Komagataeibacter xylinus</name>
    <name type="common">Gluconacetobacter xylinus</name>
    <dbReference type="NCBI Taxonomy" id="28448"/>
    <lineage>
        <taxon>Bacteria</taxon>
        <taxon>Pseudomonadati</taxon>
        <taxon>Pseudomonadota</taxon>
        <taxon>Alphaproteobacteria</taxon>
        <taxon>Acetobacterales</taxon>
        <taxon>Acetobacteraceae</taxon>
        <taxon>Komagataeibacter</taxon>
    </lineage>
</organism>
<sequence length="165" mass="18552">MDWQATCCACCLRGDRPFPSSTGESSGQAGIPFSRINPRHARKFAEATGKLAKTDRVDAMMLARMGALLEPRTSTICNELQSALQELAAGRRNLTRDRTALLNCRQNLQVSLLKRLTRYRLRQIEAQIAAIDQAISELISTDESLSRKRTFWSASQVLERPRLRC</sequence>
<evidence type="ECO:0000313" key="2">
    <source>
        <dbReference type="Proteomes" id="UP000248257"/>
    </source>
</evidence>
<evidence type="ECO:0000313" key="1">
    <source>
        <dbReference type="EMBL" id="PYD55634.1"/>
    </source>
</evidence>
<dbReference type="GO" id="GO:0006313">
    <property type="term" value="P:DNA transposition"/>
    <property type="evidence" value="ECO:0007669"/>
    <property type="project" value="InterPro"/>
</dbReference>
<dbReference type="GO" id="GO:0004803">
    <property type="term" value="F:transposase activity"/>
    <property type="evidence" value="ECO:0007669"/>
    <property type="project" value="InterPro"/>
</dbReference>
<reference evidence="1 2" key="1">
    <citation type="submission" date="2017-07" db="EMBL/GenBank/DDBJ databases">
        <title>A draft genome sequence of Komagataeibacter xylinus LMG 1515.</title>
        <authorList>
            <person name="Skraban J."/>
            <person name="Cleenwerck I."/>
            <person name="Vandamme P."/>
            <person name="Trcek J."/>
        </authorList>
    </citation>
    <scope>NUCLEOTIDE SEQUENCE [LARGE SCALE GENOMIC DNA]</scope>
    <source>
        <strain evidence="1 2">LMG 1515</strain>
    </source>
</reference>
<protein>
    <submittedName>
        <fullName evidence="1">Uncharacterized protein</fullName>
    </submittedName>
</protein>
<comment type="caution">
    <text evidence="1">The sequence shown here is derived from an EMBL/GenBank/DDBJ whole genome shotgun (WGS) entry which is preliminary data.</text>
</comment>
<dbReference type="InterPro" id="IPR002525">
    <property type="entry name" value="Transp_IS110-like_N"/>
</dbReference>
<keyword evidence="2" id="KW-1185">Reference proteome</keyword>
<dbReference type="PANTHER" id="PTHR33055">
    <property type="entry name" value="TRANSPOSASE FOR INSERTION SEQUENCE ELEMENT IS1111A"/>
    <property type="match status" value="1"/>
</dbReference>